<dbReference type="AlphaFoldDB" id="A0A2S5GP46"/>
<evidence type="ECO:0000313" key="3">
    <source>
        <dbReference type="EMBL" id="PPA74738.1"/>
    </source>
</evidence>
<dbReference type="EMBL" id="PREU01000008">
    <property type="protein sequence ID" value="PPA74738.1"/>
    <property type="molecule type" value="Genomic_DNA"/>
</dbReference>
<dbReference type="Proteomes" id="UP000239990">
    <property type="component" value="Unassembled WGS sequence"/>
</dbReference>
<dbReference type="Gene3D" id="3.40.190.10">
    <property type="entry name" value="Periplasmic binding protein-like II"/>
    <property type="match status" value="2"/>
</dbReference>
<evidence type="ECO:0000313" key="4">
    <source>
        <dbReference type="Proteomes" id="UP000239990"/>
    </source>
</evidence>
<organism evidence="3 4">
    <name type="scientific">Achromobacter spanius</name>
    <dbReference type="NCBI Taxonomy" id="217203"/>
    <lineage>
        <taxon>Bacteria</taxon>
        <taxon>Pseudomonadati</taxon>
        <taxon>Pseudomonadota</taxon>
        <taxon>Betaproteobacteria</taxon>
        <taxon>Burkholderiales</taxon>
        <taxon>Alcaligenaceae</taxon>
        <taxon>Achromobacter</taxon>
    </lineage>
</organism>
<gene>
    <name evidence="3" type="ORF">C4E15_18795</name>
</gene>
<dbReference type="SUPFAM" id="SSF53850">
    <property type="entry name" value="Periplasmic binding protein-like II"/>
    <property type="match status" value="1"/>
</dbReference>
<comment type="caution">
    <text evidence="3">The sequence shown here is derived from an EMBL/GenBank/DDBJ whole genome shotgun (WGS) entry which is preliminary data.</text>
</comment>
<name>A0A2S5GP46_9BURK</name>
<accession>A0A2S5GP46</accession>
<feature type="chain" id="PRO_5015633163" evidence="2">
    <location>
        <begin position="27"/>
        <end position="445"/>
    </location>
</feature>
<dbReference type="PANTHER" id="PTHR30006">
    <property type="entry name" value="THIAMINE-BINDING PERIPLASMIC PROTEIN-RELATED"/>
    <property type="match status" value="1"/>
</dbReference>
<dbReference type="Pfam" id="PF13343">
    <property type="entry name" value="SBP_bac_6"/>
    <property type="match status" value="1"/>
</dbReference>
<dbReference type="RefSeq" id="WP_104144538.1">
    <property type="nucleotide sequence ID" value="NZ_PREU01000008.1"/>
</dbReference>
<feature type="signal peptide" evidence="2">
    <location>
        <begin position="1"/>
        <end position="26"/>
    </location>
</feature>
<dbReference type="OrthoDB" id="366726at2"/>
<dbReference type="PANTHER" id="PTHR30006:SF24">
    <property type="entry name" value="SLL0237 PROTEIN"/>
    <property type="match status" value="1"/>
</dbReference>
<keyword evidence="1 2" id="KW-0732">Signal</keyword>
<evidence type="ECO:0000256" key="1">
    <source>
        <dbReference type="ARBA" id="ARBA00022729"/>
    </source>
</evidence>
<proteinExistence type="predicted"/>
<protein>
    <submittedName>
        <fullName evidence="3">ABC transporter substrate-binding protein</fullName>
    </submittedName>
</protein>
<evidence type="ECO:0000256" key="2">
    <source>
        <dbReference type="SAM" id="SignalP"/>
    </source>
</evidence>
<reference evidence="3 4" key="1">
    <citation type="submission" date="2018-02" db="EMBL/GenBank/DDBJ databases">
        <title>Draft Genome of Achromobacter spanius stain 6.</title>
        <authorList>
            <person name="Gunasekera T.S."/>
            <person name="Radwan O."/>
            <person name="Ruiz O.N."/>
        </authorList>
    </citation>
    <scope>NUCLEOTIDE SEQUENCE [LARGE SCALE GENOMIC DNA]</scope>
    <source>
        <strain evidence="3 4">6</strain>
    </source>
</reference>
<sequence length="445" mass="47740">MYAMRTALAGALAGALLAVCSAPALAGTVTVITSFPKDLTQAYKTAFEKANPGITLEILNKNTVSGIAYVRETPAGQRPEVFWASAPDAFEVLGRDKLLAKSSDVANKDVPDKVGNYPINDPSGMYLGQALAGYGIVYNTRYIAAHKIPAPVEWKDLLSPKWFGHVGITSPSRSGTMHLTVETILQGEGWDDGWNTLLRMSGNSSAVTERSFGVPDGVNNGQFGAGPVIDFFGLSSKYSKFPVEFVYPSETAIVPANIALIDGAKNTEEGKKFIAFTLSQAGQELLLEPKISRLPVLPYSALAGKIPPGYPDPADIAKRSKVQFNADLSQTRYYVVQSLYDQTVTFRLKELQAATKAIYDAEAKLGDKAKSGKAAELLARARKLAWAPLVDGKKAADPAFLAIFAGNKKDAAVNQQITQLEGEWNGKSKANYEEAVKLAKQAAAL</sequence>